<dbReference type="Gene3D" id="3.30.300.30">
    <property type="match status" value="1"/>
</dbReference>
<proteinExistence type="predicted"/>
<dbReference type="Pfam" id="PF00501">
    <property type="entry name" value="AMP-binding"/>
    <property type="match status" value="1"/>
</dbReference>
<dbReference type="InterPro" id="IPR045851">
    <property type="entry name" value="AMP-bd_C_sf"/>
</dbReference>
<accession>A0A7X2Z7R0</accession>
<reference evidence="3 4" key="1">
    <citation type="submission" date="2019-11" db="EMBL/GenBank/DDBJ databases">
        <title>Draft genome sequences of five Paenibacillus species of dairy origin.</title>
        <authorList>
            <person name="Olajide A.M."/>
            <person name="Chen S."/>
            <person name="Lapointe G."/>
        </authorList>
    </citation>
    <scope>NUCLEOTIDE SEQUENCE [LARGE SCALE GENOMIC DNA]</scope>
    <source>
        <strain evidence="3 4">2CS3</strain>
    </source>
</reference>
<keyword evidence="4" id="KW-1185">Reference proteome</keyword>
<evidence type="ECO:0000313" key="3">
    <source>
        <dbReference type="EMBL" id="MUG69843.1"/>
    </source>
</evidence>
<protein>
    <submittedName>
        <fullName evidence="3">AMP-binding protein</fullName>
    </submittedName>
</protein>
<name>A0A7X2Z7R0_9BACL</name>
<dbReference type="RefSeq" id="WP_054797056.1">
    <property type="nucleotide sequence ID" value="NZ_JARTHJ010000039.1"/>
</dbReference>
<dbReference type="EMBL" id="WNZX01000002">
    <property type="protein sequence ID" value="MUG69843.1"/>
    <property type="molecule type" value="Genomic_DNA"/>
</dbReference>
<dbReference type="AlphaFoldDB" id="A0A7X2Z7R0"/>
<dbReference type="SUPFAM" id="SSF56801">
    <property type="entry name" value="Acetyl-CoA synthetase-like"/>
    <property type="match status" value="1"/>
</dbReference>
<sequence>MPTSPFNPSLQEKVFNSQLPQLQAEKLRNQIRYVYDRSEFYRRKLDQAGISPEHIQGLRDLAKIPFTTKDELRESQLAAPPLGLHGAVPMEDIIRIHASSGTTGRPTYVGITDSDREVWNEIVSRVMYTGGMRRESRVVFAMGLTFFVGSSAKEGIERLGATFIPIGTGASDRVISSIIDLKADVMLCTPSYSFYLAEHVRNKWGMEPKELGLKLISTGGEPGGGMPEIRRRIEEDWGCRVVEAMGNADMAPVLFGECSEQNGMHFVAPDYVICEIIDPESGQPIELSQDCEGELVYTAIDRQCVPLLRFRTRDLVRVETAPCSCGLNSFRIRCIGRTDDMLIVRGVNVFPSAIRDVISMFRPKTTGEIQILLHQPPPLVNPPLPVLVEHGNGLTEEELHRLKSELENELRTKLFFSANIELVPPGTLPRFEMKAKLVKEMFK</sequence>
<dbReference type="InterPro" id="IPR028154">
    <property type="entry name" value="AMP-dep_Lig_C"/>
</dbReference>
<evidence type="ECO:0000259" key="2">
    <source>
        <dbReference type="Pfam" id="PF14535"/>
    </source>
</evidence>
<evidence type="ECO:0000313" key="4">
    <source>
        <dbReference type="Proteomes" id="UP000450917"/>
    </source>
</evidence>
<feature type="domain" description="AMP-dependent ligase C-terminal" evidence="2">
    <location>
        <begin position="346"/>
        <end position="438"/>
    </location>
</feature>
<dbReference type="InterPro" id="IPR042099">
    <property type="entry name" value="ANL_N_sf"/>
</dbReference>
<dbReference type="Pfam" id="PF14535">
    <property type="entry name" value="AMP-binding_C_2"/>
    <property type="match status" value="1"/>
</dbReference>
<dbReference type="Proteomes" id="UP000450917">
    <property type="component" value="Unassembled WGS sequence"/>
</dbReference>
<organism evidence="3 4">
    <name type="scientific">Paenibacillus validus</name>
    <dbReference type="NCBI Taxonomy" id="44253"/>
    <lineage>
        <taxon>Bacteria</taxon>
        <taxon>Bacillati</taxon>
        <taxon>Bacillota</taxon>
        <taxon>Bacilli</taxon>
        <taxon>Bacillales</taxon>
        <taxon>Paenibacillaceae</taxon>
        <taxon>Paenibacillus</taxon>
    </lineage>
</organism>
<dbReference type="Gene3D" id="3.40.50.12780">
    <property type="entry name" value="N-terminal domain of ligase-like"/>
    <property type="match status" value="1"/>
</dbReference>
<dbReference type="PANTHER" id="PTHR43845">
    <property type="entry name" value="BLR5969 PROTEIN"/>
    <property type="match status" value="1"/>
</dbReference>
<dbReference type="InterPro" id="IPR000873">
    <property type="entry name" value="AMP-dep_synth/lig_dom"/>
</dbReference>
<feature type="domain" description="AMP-dependent synthetase/ligase" evidence="1">
    <location>
        <begin position="70"/>
        <end position="297"/>
    </location>
</feature>
<dbReference type="PANTHER" id="PTHR43845:SF1">
    <property type="entry name" value="BLR5969 PROTEIN"/>
    <property type="match status" value="1"/>
</dbReference>
<evidence type="ECO:0000259" key="1">
    <source>
        <dbReference type="Pfam" id="PF00501"/>
    </source>
</evidence>
<gene>
    <name evidence="3" type="ORF">GNP93_04025</name>
</gene>
<comment type="caution">
    <text evidence="3">The sequence shown here is derived from an EMBL/GenBank/DDBJ whole genome shotgun (WGS) entry which is preliminary data.</text>
</comment>